<dbReference type="EMBL" id="JABDTM020025843">
    <property type="protein sequence ID" value="KAH0812703.1"/>
    <property type="molecule type" value="Genomic_DNA"/>
</dbReference>
<reference evidence="2" key="2">
    <citation type="submission" date="2021-08" db="EMBL/GenBank/DDBJ databases">
        <authorList>
            <person name="Eriksson T."/>
        </authorList>
    </citation>
    <scope>NUCLEOTIDE SEQUENCE</scope>
    <source>
        <strain evidence="2">Stoneville</strain>
        <tissue evidence="2">Whole head</tissue>
    </source>
</reference>
<protein>
    <submittedName>
        <fullName evidence="2">Uncharacterized protein</fullName>
    </submittedName>
</protein>
<proteinExistence type="predicted"/>
<evidence type="ECO:0000313" key="3">
    <source>
        <dbReference type="Proteomes" id="UP000719412"/>
    </source>
</evidence>
<sequence>MNFVLVDKSYIRSIEVNQQQRPAVISGLASSRHLDLIFWVSITVETAPFEQHDPSFGPEDTASVHHQQAVPVASADLSYQNERDEDS</sequence>
<reference evidence="2" key="1">
    <citation type="journal article" date="2020" name="J Insects Food Feed">
        <title>The yellow mealworm (Tenebrio molitor) genome: a resource for the emerging insects as food and feed industry.</title>
        <authorList>
            <person name="Eriksson T."/>
            <person name="Andere A."/>
            <person name="Kelstrup H."/>
            <person name="Emery V."/>
            <person name="Picard C."/>
        </authorList>
    </citation>
    <scope>NUCLEOTIDE SEQUENCE</scope>
    <source>
        <strain evidence="2">Stoneville</strain>
        <tissue evidence="2">Whole head</tissue>
    </source>
</reference>
<organism evidence="2 3">
    <name type="scientific">Tenebrio molitor</name>
    <name type="common">Yellow mealworm beetle</name>
    <dbReference type="NCBI Taxonomy" id="7067"/>
    <lineage>
        <taxon>Eukaryota</taxon>
        <taxon>Metazoa</taxon>
        <taxon>Ecdysozoa</taxon>
        <taxon>Arthropoda</taxon>
        <taxon>Hexapoda</taxon>
        <taxon>Insecta</taxon>
        <taxon>Pterygota</taxon>
        <taxon>Neoptera</taxon>
        <taxon>Endopterygota</taxon>
        <taxon>Coleoptera</taxon>
        <taxon>Polyphaga</taxon>
        <taxon>Cucujiformia</taxon>
        <taxon>Tenebrionidae</taxon>
        <taxon>Tenebrio</taxon>
    </lineage>
</organism>
<comment type="caution">
    <text evidence="2">The sequence shown here is derived from an EMBL/GenBank/DDBJ whole genome shotgun (WGS) entry which is preliminary data.</text>
</comment>
<dbReference type="Proteomes" id="UP000719412">
    <property type="component" value="Unassembled WGS sequence"/>
</dbReference>
<feature type="region of interest" description="Disordered" evidence="1">
    <location>
        <begin position="50"/>
        <end position="87"/>
    </location>
</feature>
<accession>A0A8J6HFH8</accession>
<gene>
    <name evidence="2" type="ORF">GEV33_010085</name>
</gene>
<keyword evidence="3" id="KW-1185">Reference proteome</keyword>
<evidence type="ECO:0000313" key="2">
    <source>
        <dbReference type="EMBL" id="KAH0812703.1"/>
    </source>
</evidence>
<dbReference type="AlphaFoldDB" id="A0A8J6HFH8"/>
<name>A0A8J6HFH8_TENMO</name>
<evidence type="ECO:0000256" key="1">
    <source>
        <dbReference type="SAM" id="MobiDB-lite"/>
    </source>
</evidence>